<name>A0AAV4A2W9_9GAST</name>
<dbReference type="AlphaFoldDB" id="A0AAV4A2W9"/>
<accession>A0AAV4A2W9</accession>
<organism evidence="1 2">
    <name type="scientific">Plakobranchus ocellatus</name>
    <dbReference type="NCBI Taxonomy" id="259542"/>
    <lineage>
        <taxon>Eukaryota</taxon>
        <taxon>Metazoa</taxon>
        <taxon>Spiralia</taxon>
        <taxon>Lophotrochozoa</taxon>
        <taxon>Mollusca</taxon>
        <taxon>Gastropoda</taxon>
        <taxon>Heterobranchia</taxon>
        <taxon>Euthyneura</taxon>
        <taxon>Panpulmonata</taxon>
        <taxon>Sacoglossa</taxon>
        <taxon>Placobranchoidea</taxon>
        <taxon>Plakobranchidae</taxon>
        <taxon>Plakobranchus</taxon>
    </lineage>
</organism>
<sequence length="140" mass="15936">MFENILFLLCERTPSRLLVEASEISFVFYSLVLRQRLSHDKSRRLHCGPTLTPTSVRLVGYYKSCCLLFSPILKRTLDAASNREKKKRISSPKFLFSLTTCYPVQPKKASCFHFSTCFAPVELQTLNVKPDKTTALSLPA</sequence>
<comment type="caution">
    <text evidence="1">The sequence shown here is derived from an EMBL/GenBank/DDBJ whole genome shotgun (WGS) entry which is preliminary data.</text>
</comment>
<protein>
    <submittedName>
        <fullName evidence="1">Uncharacterized protein</fullName>
    </submittedName>
</protein>
<proteinExistence type="predicted"/>
<evidence type="ECO:0000313" key="1">
    <source>
        <dbReference type="EMBL" id="GFO00954.1"/>
    </source>
</evidence>
<reference evidence="1 2" key="1">
    <citation type="journal article" date="2021" name="Elife">
        <title>Chloroplast acquisition without the gene transfer in kleptoplastic sea slugs, Plakobranchus ocellatus.</title>
        <authorList>
            <person name="Maeda T."/>
            <person name="Takahashi S."/>
            <person name="Yoshida T."/>
            <person name="Shimamura S."/>
            <person name="Takaki Y."/>
            <person name="Nagai Y."/>
            <person name="Toyoda A."/>
            <person name="Suzuki Y."/>
            <person name="Arimoto A."/>
            <person name="Ishii H."/>
            <person name="Satoh N."/>
            <person name="Nishiyama T."/>
            <person name="Hasebe M."/>
            <person name="Maruyama T."/>
            <person name="Minagawa J."/>
            <person name="Obokata J."/>
            <person name="Shigenobu S."/>
        </authorList>
    </citation>
    <scope>NUCLEOTIDE SEQUENCE [LARGE SCALE GENOMIC DNA]</scope>
</reference>
<dbReference type="Proteomes" id="UP000735302">
    <property type="component" value="Unassembled WGS sequence"/>
</dbReference>
<keyword evidence="2" id="KW-1185">Reference proteome</keyword>
<gene>
    <name evidence="1" type="ORF">PoB_002745900</name>
</gene>
<dbReference type="EMBL" id="BLXT01003182">
    <property type="protein sequence ID" value="GFO00954.1"/>
    <property type="molecule type" value="Genomic_DNA"/>
</dbReference>
<evidence type="ECO:0000313" key="2">
    <source>
        <dbReference type="Proteomes" id="UP000735302"/>
    </source>
</evidence>